<evidence type="ECO:0000313" key="2">
    <source>
        <dbReference type="Proteomes" id="UP000822688"/>
    </source>
</evidence>
<organism evidence="1 2">
    <name type="scientific">Ceratodon purpureus</name>
    <name type="common">Fire moss</name>
    <name type="synonym">Dicranum purpureum</name>
    <dbReference type="NCBI Taxonomy" id="3225"/>
    <lineage>
        <taxon>Eukaryota</taxon>
        <taxon>Viridiplantae</taxon>
        <taxon>Streptophyta</taxon>
        <taxon>Embryophyta</taxon>
        <taxon>Bryophyta</taxon>
        <taxon>Bryophytina</taxon>
        <taxon>Bryopsida</taxon>
        <taxon>Dicranidae</taxon>
        <taxon>Pseudoditrichales</taxon>
        <taxon>Ditrichaceae</taxon>
        <taxon>Ceratodon</taxon>
    </lineage>
</organism>
<name>A0A8T0GTX7_CERPU</name>
<dbReference type="EMBL" id="CM026430">
    <property type="protein sequence ID" value="KAG0561809.1"/>
    <property type="molecule type" value="Genomic_DNA"/>
</dbReference>
<evidence type="ECO:0000313" key="1">
    <source>
        <dbReference type="EMBL" id="KAG0561809.1"/>
    </source>
</evidence>
<proteinExistence type="predicted"/>
<dbReference type="AlphaFoldDB" id="A0A8T0GTX7"/>
<reference evidence="1" key="1">
    <citation type="submission" date="2020-06" db="EMBL/GenBank/DDBJ databases">
        <title>WGS assembly of Ceratodon purpureus strain R40.</title>
        <authorList>
            <person name="Carey S.B."/>
            <person name="Jenkins J."/>
            <person name="Shu S."/>
            <person name="Lovell J.T."/>
            <person name="Sreedasyam A."/>
            <person name="Maumus F."/>
            <person name="Tiley G.P."/>
            <person name="Fernandez-Pozo N."/>
            <person name="Barry K."/>
            <person name="Chen C."/>
            <person name="Wang M."/>
            <person name="Lipzen A."/>
            <person name="Daum C."/>
            <person name="Saski C.A."/>
            <person name="Payton A.C."/>
            <person name="Mcbreen J.C."/>
            <person name="Conrad R.E."/>
            <person name="Kollar L.M."/>
            <person name="Olsson S."/>
            <person name="Huttunen S."/>
            <person name="Landis J.B."/>
            <person name="Wickett N.J."/>
            <person name="Johnson M.G."/>
            <person name="Rensing S.A."/>
            <person name="Grimwood J."/>
            <person name="Schmutz J."/>
            <person name="Mcdaniel S.F."/>
        </authorList>
    </citation>
    <scope>NUCLEOTIDE SEQUENCE</scope>
    <source>
        <strain evidence="1">R40</strain>
    </source>
</reference>
<sequence length="95" mass="10437">MEIDTGSGAIWVNCKVRGPMVVGRNGLFNPRTDSFLKVIISFLGRTFYGHNAWSLVSRHTVKNVHLVQEPESRRIGAFAAAGVQLCFNTSSILTS</sequence>
<keyword evidence="2" id="KW-1185">Reference proteome</keyword>
<gene>
    <name evidence="1" type="ORF">KC19_9G094000</name>
</gene>
<protein>
    <submittedName>
        <fullName evidence="1">Uncharacterized protein</fullName>
    </submittedName>
</protein>
<comment type="caution">
    <text evidence="1">The sequence shown here is derived from an EMBL/GenBank/DDBJ whole genome shotgun (WGS) entry which is preliminary data.</text>
</comment>
<accession>A0A8T0GTX7</accession>
<dbReference type="Proteomes" id="UP000822688">
    <property type="component" value="Chromosome 9"/>
</dbReference>